<organism evidence="1 2">
    <name type="scientific">Setaria italica</name>
    <name type="common">Foxtail millet</name>
    <name type="synonym">Panicum italicum</name>
    <dbReference type="NCBI Taxonomy" id="4555"/>
    <lineage>
        <taxon>Eukaryota</taxon>
        <taxon>Viridiplantae</taxon>
        <taxon>Streptophyta</taxon>
        <taxon>Embryophyta</taxon>
        <taxon>Tracheophyta</taxon>
        <taxon>Spermatophyta</taxon>
        <taxon>Magnoliopsida</taxon>
        <taxon>Liliopsida</taxon>
        <taxon>Poales</taxon>
        <taxon>Poaceae</taxon>
        <taxon>PACMAD clade</taxon>
        <taxon>Panicoideae</taxon>
        <taxon>Panicodae</taxon>
        <taxon>Paniceae</taxon>
        <taxon>Cenchrinae</taxon>
        <taxon>Setaria</taxon>
    </lineage>
</organism>
<dbReference type="HOGENOM" id="CLU_2890078_0_0_1"/>
<dbReference type="Gramene" id="KQL03315">
    <property type="protein sequence ID" value="KQL03315"/>
    <property type="gene ID" value="SETIT_003656mg"/>
</dbReference>
<sequence length="63" mass="7213">MSRGCTCVWALGLAPSIEWSFLPRVVRREWVCTKCVFFRLVEGGELSRKLGGVSPFVKEDQMY</sequence>
<reference evidence="1" key="2">
    <citation type="submission" date="2018-08" db="UniProtKB">
        <authorList>
            <consortium name="EnsemblPlants"/>
        </authorList>
    </citation>
    <scope>IDENTIFICATION</scope>
    <source>
        <strain evidence="1">Yugu1</strain>
    </source>
</reference>
<reference evidence="2" key="1">
    <citation type="journal article" date="2012" name="Nat. Biotechnol.">
        <title>Reference genome sequence of the model plant Setaria.</title>
        <authorList>
            <person name="Bennetzen J.L."/>
            <person name="Schmutz J."/>
            <person name="Wang H."/>
            <person name="Percifield R."/>
            <person name="Hawkins J."/>
            <person name="Pontaroli A.C."/>
            <person name="Estep M."/>
            <person name="Feng L."/>
            <person name="Vaughn J.N."/>
            <person name="Grimwood J."/>
            <person name="Jenkins J."/>
            <person name="Barry K."/>
            <person name="Lindquist E."/>
            <person name="Hellsten U."/>
            <person name="Deshpande S."/>
            <person name="Wang X."/>
            <person name="Wu X."/>
            <person name="Mitros T."/>
            <person name="Triplett J."/>
            <person name="Yang X."/>
            <person name="Ye C.Y."/>
            <person name="Mauro-Herrera M."/>
            <person name="Wang L."/>
            <person name="Li P."/>
            <person name="Sharma M."/>
            <person name="Sharma R."/>
            <person name="Ronald P.C."/>
            <person name="Panaud O."/>
            <person name="Kellogg E.A."/>
            <person name="Brutnell T.P."/>
            <person name="Doust A.N."/>
            <person name="Tuskan G.A."/>
            <person name="Rokhsar D."/>
            <person name="Devos K.M."/>
        </authorList>
    </citation>
    <scope>NUCLEOTIDE SEQUENCE [LARGE SCALE GENOMIC DNA]</scope>
    <source>
        <strain evidence="2">cv. Yugu1</strain>
    </source>
</reference>
<protein>
    <submittedName>
        <fullName evidence="1">Uncharacterized protein</fullName>
    </submittedName>
</protein>
<proteinExistence type="predicted"/>
<evidence type="ECO:0000313" key="2">
    <source>
        <dbReference type="Proteomes" id="UP000004995"/>
    </source>
</evidence>
<name>K3XP33_SETIT</name>
<evidence type="ECO:0000313" key="1">
    <source>
        <dbReference type="EnsemblPlants" id="KQL03315"/>
    </source>
</evidence>
<dbReference type="InParanoid" id="K3XP33"/>
<dbReference type="EMBL" id="AGNK02002746">
    <property type="status" value="NOT_ANNOTATED_CDS"/>
    <property type="molecule type" value="Genomic_DNA"/>
</dbReference>
<keyword evidence="2" id="KW-1185">Reference proteome</keyword>
<dbReference type="Proteomes" id="UP000004995">
    <property type="component" value="Unassembled WGS sequence"/>
</dbReference>
<dbReference type="EnsemblPlants" id="KQL03315">
    <property type="protein sequence ID" value="KQL03315"/>
    <property type="gene ID" value="SETIT_003656mg"/>
</dbReference>
<dbReference type="AlphaFoldDB" id="K3XP33"/>
<accession>K3XP33</accession>